<accession>A0A3R9YJW1</accession>
<comment type="subcellular location">
    <subcellularLocation>
        <location evidence="1 3">Bacterial flagellum basal body</location>
    </subcellularLocation>
</comment>
<dbReference type="EMBL" id="RWJF01000001">
    <property type="protein sequence ID" value="RST31548.1"/>
    <property type="molecule type" value="Genomic_DNA"/>
</dbReference>
<evidence type="ECO:0000256" key="2">
    <source>
        <dbReference type="ARBA" id="ARBA00009677"/>
    </source>
</evidence>
<dbReference type="GO" id="GO:0030694">
    <property type="term" value="C:bacterial-type flagellum basal body, rod"/>
    <property type="evidence" value="ECO:0007669"/>
    <property type="project" value="UniProtKB-UniRule"/>
</dbReference>
<comment type="caution">
    <text evidence="7">The sequence shown here is derived from an EMBL/GenBank/DDBJ whole genome shotgun (WGS) entry which is preliminary data.</text>
</comment>
<feature type="compositionally biased region" description="Basic and acidic residues" evidence="4">
    <location>
        <begin position="78"/>
        <end position="92"/>
    </location>
</feature>
<dbReference type="NCBIfam" id="TIGR01395">
    <property type="entry name" value="FlgC"/>
    <property type="match status" value="1"/>
</dbReference>
<evidence type="ECO:0000313" key="7">
    <source>
        <dbReference type="EMBL" id="RST31548.1"/>
    </source>
</evidence>
<feature type="domain" description="Flagellar basal-body/hook protein C-terminal" evidence="6">
    <location>
        <begin position="98"/>
        <end position="134"/>
    </location>
</feature>
<keyword evidence="8" id="KW-1185">Reference proteome</keyword>
<evidence type="ECO:0000256" key="3">
    <source>
        <dbReference type="RuleBase" id="RU362062"/>
    </source>
</evidence>
<evidence type="ECO:0000256" key="4">
    <source>
        <dbReference type="SAM" id="MobiDB-lite"/>
    </source>
</evidence>
<evidence type="ECO:0000256" key="1">
    <source>
        <dbReference type="ARBA" id="ARBA00004117"/>
    </source>
</evidence>
<feature type="domain" description="Flagellar basal body rod protein N-terminal" evidence="5">
    <location>
        <begin position="11"/>
        <end position="34"/>
    </location>
</feature>
<keyword evidence="7" id="KW-0969">Cilium</keyword>
<dbReference type="InterPro" id="IPR010930">
    <property type="entry name" value="Flg_bb/hook_C_dom"/>
</dbReference>
<dbReference type="GO" id="GO:0071973">
    <property type="term" value="P:bacterial-type flagellum-dependent cell motility"/>
    <property type="evidence" value="ECO:0007669"/>
    <property type="project" value="UniProtKB-UniRule"/>
</dbReference>
<protein>
    <recommendedName>
        <fullName evidence="3">Flagellar basal-body rod protein FlgC</fullName>
    </recommendedName>
</protein>
<keyword evidence="7" id="KW-0282">Flagellum</keyword>
<reference evidence="7 8" key="1">
    <citation type="submission" date="2018-12" db="EMBL/GenBank/DDBJ databases">
        <title>Sphingomonas sp. HMF7854 Genome sequencing and assembly.</title>
        <authorList>
            <person name="Cha I."/>
            <person name="Kang H."/>
            <person name="Kim H."/>
            <person name="Kang J."/>
            <person name="Joh K."/>
        </authorList>
    </citation>
    <scope>NUCLEOTIDE SEQUENCE [LARGE SCALE GENOMIC DNA]</scope>
    <source>
        <strain evidence="7 8">HMF7854</strain>
    </source>
</reference>
<keyword evidence="3" id="KW-0975">Bacterial flagellum</keyword>
<dbReference type="Pfam" id="PF06429">
    <property type="entry name" value="Flg_bbr_C"/>
    <property type="match status" value="1"/>
</dbReference>
<organism evidence="7 8">
    <name type="scientific">Sphingomonas ginkgonis</name>
    <dbReference type="NCBI Taxonomy" id="2315330"/>
    <lineage>
        <taxon>Bacteria</taxon>
        <taxon>Pseudomonadati</taxon>
        <taxon>Pseudomonadota</taxon>
        <taxon>Alphaproteobacteria</taxon>
        <taxon>Sphingomonadales</taxon>
        <taxon>Sphingomonadaceae</taxon>
        <taxon>Sphingomonas</taxon>
    </lineage>
</organism>
<feature type="region of interest" description="Disordered" evidence="4">
    <location>
        <begin position="72"/>
        <end position="92"/>
    </location>
</feature>
<keyword evidence="7" id="KW-0966">Cell projection</keyword>
<proteinExistence type="inferred from homology"/>
<dbReference type="OrthoDB" id="9813951at2"/>
<dbReference type="Proteomes" id="UP000274661">
    <property type="component" value="Unassembled WGS sequence"/>
</dbReference>
<comment type="similarity">
    <text evidence="2">Belongs to the flagella basal body rod proteins family.</text>
</comment>
<evidence type="ECO:0000259" key="6">
    <source>
        <dbReference type="Pfam" id="PF06429"/>
    </source>
</evidence>
<dbReference type="InterPro" id="IPR006299">
    <property type="entry name" value="FlgC"/>
</dbReference>
<dbReference type="AlphaFoldDB" id="A0A3R9YJW1"/>
<evidence type="ECO:0000313" key="8">
    <source>
        <dbReference type="Proteomes" id="UP000274661"/>
    </source>
</evidence>
<sequence>MSMSGPLSLFDISGRAMSAQLVRLNTTASNLANAGSVSGSEAGAYRTMKPVFRTVMDGQGRATVEIDRIATAGANPTRKHDPSHPLADKNGDVWEASVDSPAELVEMLETARQYQNNVQVLQTAKGLISETLRMGQ</sequence>
<comment type="subunit">
    <text evidence="3">The basal body constitutes a major portion of the flagellar organelle and consists of four rings (L,P,S, and M) mounted on a central rod. The rod consists of about 26 subunits of FlgG in the distal portion, and FlgB, FlgC and FlgF are thought to build up the proximal portion of the rod with about 6 subunits each.</text>
</comment>
<evidence type="ECO:0000259" key="5">
    <source>
        <dbReference type="Pfam" id="PF00460"/>
    </source>
</evidence>
<dbReference type="InterPro" id="IPR001444">
    <property type="entry name" value="Flag_bb_rod_N"/>
</dbReference>
<name>A0A3R9YJW1_9SPHN</name>
<dbReference type="Pfam" id="PF00460">
    <property type="entry name" value="Flg_bb_rod"/>
    <property type="match status" value="1"/>
</dbReference>
<gene>
    <name evidence="7" type="primary">flgC</name>
    <name evidence="7" type="ORF">HMF7854_12400</name>
</gene>
<dbReference type="RefSeq" id="WP_126719379.1">
    <property type="nucleotide sequence ID" value="NZ_RWJF01000001.1"/>
</dbReference>